<feature type="compositionally biased region" description="Basic and acidic residues" evidence="1">
    <location>
        <begin position="1"/>
        <end position="16"/>
    </location>
</feature>
<evidence type="ECO:0000313" key="3">
    <source>
        <dbReference type="Proteomes" id="UP000035170"/>
    </source>
</evidence>
<name>A0A0H2LZS8_VARPD</name>
<feature type="region of interest" description="Disordered" evidence="1">
    <location>
        <begin position="1"/>
        <end position="20"/>
    </location>
</feature>
<organism evidence="2 3">
    <name type="scientific">Variovorax paradoxus</name>
    <dbReference type="NCBI Taxonomy" id="34073"/>
    <lineage>
        <taxon>Bacteria</taxon>
        <taxon>Pseudomonadati</taxon>
        <taxon>Pseudomonadota</taxon>
        <taxon>Betaproteobacteria</taxon>
        <taxon>Burkholderiales</taxon>
        <taxon>Comamonadaceae</taxon>
        <taxon>Variovorax</taxon>
    </lineage>
</organism>
<dbReference type="EMBL" id="JZWI01000028">
    <property type="protein sequence ID" value="KLN53932.1"/>
    <property type="molecule type" value="Genomic_DNA"/>
</dbReference>
<dbReference type="AlphaFoldDB" id="A0A0H2LZS8"/>
<protein>
    <recommendedName>
        <fullName evidence="4">SEC-C motif domain protein</fullName>
    </recommendedName>
</protein>
<evidence type="ECO:0000313" key="2">
    <source>
        <dbReference type="EMBL" id="KLN53932.1"/>
    </source>
</evidence>
<comment type="caution">
    <text evidence="2">The sequence shown here is derived from an EMBL/GenBank/DDBJ whole genome shotgun (WGS) entry which is preliminary data.</text>
</comment>
<dbReference type="Pfam" id="PF02810">
    <property type="entry name" value="SEC-C"/>
    <property type="match status" value="1"/>
</dbReference>
<dbReference type="SUPFAM" id="SSF103642">
    <property type="entry name" value="Sec-C motif"/>
    <property type="match status" value="1"/>
</dbReference>
<dbReference type="Proteomes" id="UP000035170">
    <property type="component" value="Unassembled WGS sequence"/>
</dbReference>
<keyword evidence="3" id="KW-1185">Reference proteome</keyword>
<gene>
    <name evidence="2" type="ORF">VPARA_48700</name>
</gene>
<evidence type="ECO:0000256" key="1">
    <source>
        <dbReference type="SAM" id="MobiDB-lite"/>
    </source>
</evidence>
<accession>A0A0H2LZS8</accession>
<dbReference type="PATRIC" id="fig|34073.19.peg.4981"/>
<dbReference type="InterPro" id="IPR004027">
    <property type="entry name" value="SEC_C_motif"/>
</dbReference>
<sequence length="242" mass="27113">MHPRADHSNPGERNEAHPVCQHPQMQPLSFTLTRSPDRLTPAVQAACLRISAATGPFFVDRSPMPGGLINKCTFNVKQFLEANPGEMVLGWEVCVWDGVLLDCIGHAVVKHHDQYRCVTPSRYADAKLLFLPDPSLAFDFADPMARMPAIQVALSTRPEVRRLIEVEDTERRIKIAYPVASGQIVVQGEDAVRLQHLAREKQRLMLKVVLATSDHRTPCPCGSGKKLRKCHRTDIERTLQLL</sequence>
<proteinExistence type="predicted"/>
<reference evidence="2 3" key="1">
    <citation type="submission" date="2015-03" db="EMBL/GenBank/DDBJ databases">
        <title>Genome sequence of Variovorax paradoxus TBEA6.</title>
        <authorList>
            <person name="Poehlein A."/>
            <person name="Schuldes J."/>
            <person name="Wuebbeler J.H."/>
            <person name="Hiessl S."/>
            <person name="Steinbuechel A."/>
            <person name="Daniel R."/>
        </authorList>
    </citation>
    <scope>NUCLEOTIDE SEQUENCE [LARGE SCALE GENOMIC DNA]</scope>
    <source>
        <strain evidence="2 3">TBEA6</strain>
    </source>
</reference>
<evidence type="ECO:0008006" key="4">
    <source>
        <dbReference type="Google" id="ProtNLM"/>
    </source>
</evidence>